<dbReference type="InterPro" id="IPR036873">
    <property type="entry name" value="Rhodanese-like_dom_sf"/>
</dbReference>
<evidence type="ECO:0000313" key="2">
    <source>
        <dbReference type="EMBL" id="KFD19750.1"/>
    </source>
</evidence>
<dbReference type="EMBL" id="JMPR01000028">
    <property type="protein sequence ID" value="KFD19750.1"/>
    <property type="molecule type" value="Genomic_DNA"/>
</dbReference>
<dbReference type="RefSeq" id="WP_029989490.1">
    <property type="nucleotide sequence ID" value="NZ_ATMJ01000002.1"/>
</dbReference>
<organism evidence="2 3">
    <name type="scientific">Tatumella ptyseos ATCC 33301</name>
    <dbReference type="NCBI Taxonomy" id="1005995"/>
    <lineage>
        <taxon>Bacteria</taxon>
        <taxon>Pseudomonadati</taxon>
        <taxon>Pseudomonadota</taxon>
        <taxon>Gammaproteobacteria</taxon>
        <taxon>Enterobacterales</taxon>
        <taxon>Erwiniaceae</taxon>
        <taxon>Tatumella</taxon>
    </lineage>
</organism>
<dbReference type="Pfam" id="PF00581">
    <property type="entry name" value="Rhodanese"/>
    <property type="match status" value="1"/>
</dbReference>
<dbReference type="SUPFAM" id="SSF52821">
    <property type="entry name" value="Rhodanese/Cell cycle control phosphatase"/>
    <property type="match status" value="1"/>
</dbReference>
<dbReference type="AlphaFoldDB" id="A0A085JH04"/>
<sequence length="147" mass="16035">MNHYHLFPDVSPQESADYLAKKLACYTDAADLAEDLRQQNPQIVVLDVRALPLYEQGHIPGAVSFPHRTMTGETLAALDPQKLYITYCDGIGCNGSTKGALKLARAGFYVRELSGGLDFWQRDNLPVTRGLPPGRWPVADAGGECGC</sequence>
<comment type="caution">
    <text evidence="2">The sequence shown here is derived from an EMBL/GenBank/DDBJ whole genome shotgun (WGS) entry which is preliminary data.</text>
</comment>
<dbReference type="Proteomes" id="UP000028602">
    <property type="component" value="Unassembled WGS sequence"/>
</dbReference>
<feature type="domain" description="Rhodanese" evidence="1">
    <location>
        <begin position="39"/>
        <end position="129"/>
    </location>
</feature>
<accession>A0A085JH04</accession>
<dbReference type="GO" id="GO:0004792">
    <property type="term" value="F:thiosulfate-cyanide sulfurtransferase activity"/>
    <property type="evidence" value="ECO:0007669"/>
    <property type="project" value="InterPro"/>
</dbReference>
<dbReference type="InterPro" id="IPR050229">
    <property type="entry name" value="GlpE_sulfurtransferase"/>
</dbReference>
<gene>
    <name evidence="2" type="ORF">GTPT_1682</name>
</gene>
<dbReference type="PROSITE" id="PS00380">
    <property type="entry name" value="RHODANESE_1"/>
    <property type="match status" value="1"/>
</dbReference>
<dbReference type="eggNOG" id="COG0607">
    <property type="taxonomic scope" value="Bacteria"/>
</dbReference>
<dbReference type="PANTHER" id="PTHR43031">
    <property type="entry name" value="FAD-DEPENDENT OXIDOREDUCTASE"/>
    <property type="match status" value="1"/>
</dbReference>
<dbReference type="PANTHER" id="PTHR43031:SF1">
    <property type="entry name" value="PYRIDINE NUCLEOTIDE-DISULPHIDE OXIDOREDUCTASE"/>
    <property type="match status" value="1"/>
</dbReference>
<protein>
    <submittedName>
        <fullName evidence="2">Putative rhodanese-like protein</fullName>
    </submittedName>
</protein>
<dbReference type="PROSITE" id="PS50206">
    <property type="entry name" value="RHODANESE_3"/>
    <property type="match status" value="1"/>
</dbReference>
<dbReference type="InterPro" id="IPR001763">
    <property type="entry name" value="Rhodanese-like_dom"/>
</dbReference>
<proteinExistence type="predicted"/>
<evidence type="ECO:0000313" key="3">
    <source>
        <dbReference type="Proteomes" id="UP000028602"/>
    </source>
</evidence>
<name>A0A085JH04_9GAMM</name>
<dbReference type="Gene3D" id="3.40.250.10">
    <property type="entry name" value="Rhodanese-like domain"/>
    <property type="match status" value="1"/>
</dbReference>
<keyword evidence="3" id="KW-1185">Reference proteome</keyword>
<dbReference type="SMART" id="SM00450">
    <property type="entry name" value="RHOD"/>
    <property type="match status" value="1"/>
</dbReference>
<dbReference type="InterPro" id="IPR001307">
    <property type="entry name" value="Thiosulphate_STrfase_CS"/>
</dbReference>
<evidence type="ECO:0000259" key="1">
    <source>
        <dbReference type="PROSITE" id="PS50206"/>
    </source>
</evidence>
<dbReference type="OrthoDB" id="9802991at2"/>
<reference evidence="2 3" key="1">
    <citation type="submission" date="2014-05" db="EMBL/GenBank/DDBJ databases">
        <title>ATOL: Assembling a taxonomically balanced genome-scale reconstruction of the evolutionary history of the Enterobacteriaceae.</title>
        <authorList>
            <person name="Plunkett G.III."/>
            <person name="Neeno-Eckwall E.C."/>
            <person name="Glasner J.D."/>
            <person name="Perna N.T."/>
        </authorList>
    </citation>
    <scope>NUCLEOTIDE SEQUENCE [LARGE SCALE GENOMIC DNA]</scope>
    <source>
        <strain evidence="2 3">ATCC 33301</strain>
    </source>
</reference>